<evidence type="ECO:0000313" key="2">
    <source>
        <dbReference type="EMBL" id="SCB47833.1"/>
    </source>
</evidence>
<reference evidence="2" key="2">
    <citation type="submission" date="2016-08" db="EMBL/GenBank/DDBJ databases">
        <authorList>
            <person name="Seilhamer J.J."/>
        </authorList>
    </citation>
    <scope>NUCLEOTIDE SEQUENCE [LARGE SCALE GENOMIC DNA]</scope>
    <source>
        <strain evidence="2">P1-7</strain>
    </source>
</reference>
<organism evidence="2 3">
    <name type="scientific">Rhizobium lusitanum</name>
    <dbReference type="NCBI Taxonomy" id="293958"/>
    <lineage>
        <taxon>Bacteria</taxon>
        <taxon>Pseudomonadati</taxon>
        <taxon>Pseudomonadota</taxon>
        <taxon>Alphaproteobacteria</taxon>
        <taxon>Hyphomicrobiales</taxon>
        <taxon>Rhizobiaceae</taxon>
        <taxon>Rhizobium/Agrobacterium group</taxon>
        <taxon>Rhizobium</taxon>
    </lineage>
</organism>
<sequence>MHKLLVIIISGFLTACQTAGDGSDARSNAAPVSGPAASAIAADMASRLAEQISPVRSTTIKMERDTSEFAAALEAALKGSGYTVLTDGKVGKDVKPVELTYAIDGTQDQVLARLSTPSITLGRAYKATAAGATPASPLSIMQRN</sequence>
<dbReference type="PROSITE" id="PS51257">
    <property type="entry name" value="PROKAR_LIPOPROTEIN"/>
    <property type="match status" value="1"/>
</dbReference>
<dbReference type="Proteomes" id="UP000565576">
    <property type="component" value="Unassembled WGS sequence"/>
</dbReference>
<proteinExistence type="predicted"/>
<protein>
    <submittedName>
        <fullName evidence="2">Conjugal transfer protein TrbH</fullName>
    </submittedName>
</protein>
<dbReference type="NCBIfam" id="NF010409">
    <property type="entry name" value="PRK13835.1"/>
    <property type="match status" value="1"/>
</dbReference>
<evidence type="ECO:0000313" key="1">
    <source>
        <dbReference type="EMBL" id="MBB6488584.1"/>
    </source>
</evidence>
<evidence type="ECO:0000313" key="4">
    <source>
        <dbReference type="Proteomes" id="UP000565576"/>
    </source>
</evidence>
<reference evidence="3" key="1">
    <citation type="submission" date="2016-08" db="EMBL/GenBank/DDBJ databases">
        <authorList>
            <person name="Varghese N."/>
            <person name="Submissions Spin"/>
        </authorList>
    </citation>
    <scope>NUCLEOTIDE SEQUENCE [LARGE SCALE GENOMIC DNA]</scope>
    <source>
        <strain evidence="3">P1-7</strain>
    </source>
</reference>
<reference evidence="1 4" key="3">
    <citation type="submission" date="2020-08" db="EMBL/GenBank/DDBJ databases">
        <title>Genomic Encyclopedia of Type Strains, Phase IV (KMG-V): Genome sequencing to study the core and pangenomes of soil and plant-associated prokaryotes.</title>
        <authorList>
            <person name="Whitman W."/>
        </authorList>
    </citation>
    <scope>NUCLEOTIDE SEQUENCE [LARGE SCALE GENOMIC DNA]</scope>
    <source>
        <strain evidence="1 4">SEMIA 4060</strain>
    </source>
</reference>
<accession>A0A1C3X6D2</accession>
<dbReference type="OrthoDB" id="8254779at2"/>
<dbReference type="EMBL" id="JACHBG010000024">
    <property type="protein sequence ID" value="MBB6488584.1"/>
    <property type="molecule type" value="Genomic_DNA"/>
</dbReference>
<name>A0A1C3X6D2_9HYPH</name>
<dbReference type="AlphaFoldDB" id="A0A1C3X6D2"/>
<dbReference type="Proteomes" id="UP000199205">
    <property type="component" value="Unassembled WGS sequence"/>
</dbReference>
<dbReference type="EMBL" id="FMAF01000026">
    <property type="protein sequence ID" value="SCB47833.1"/>
    <property type="molecule type" value="Genomic_DNA"/>
</dbReference>
<dbReference type="RefSeq" id="WP_004119847.1">
    <property type="nucleotide sequence ID" value="NZ_FMAF01000026.1"/>
</dbReference>
<gene>
    <name evidence="2" type="ORF">GA0061101_12649</name>
    <name evidence="1" type="ORF">GGD46_005902</name>
</gene>
<evidence type="ECO:0000313" key="3">
    <source>
        <dbReference type="Proteomes" id="UP000199205"/>
    </source>
</evidence>